<accession>A0ABY6B808</accession>
<dbReference type="Gene3D" id="1.10.579.10">
    <property type="entry name" value="DNA Cyclobutane Dipyrimidine Photolyase, subunit A, domain 3"/>
    <property type="match status" value="1"/>
</dbReference>
<evidence type="ECO:0000256" key="1">
    <source>
        <dbReference type="ARBA" id="ARBA00001974"/>
    </source>
</evidence>
<comment type="similarity">
    <text evidence="4">Belongs to the DNA photolyase family.</text>
</comment>
<dbReference type="EMBL" id="CP104562">
    <property type="protein sequence ID" value="UXH80974.1"/>
    <property type="molecule type" value="Genomic_DNA"/>
</dbReference>
<keyword evidence="7" id="KW-1185">Reference proteome</keyword>
<evidence type="ECO:0000256" key="4">
    <source>
        <dbReference type="RuleBase" id="RU004182"/>
    </source>
</evidence>
<dbReference type="RefSeq" id="WP_261760791.1">
    <property type="nucleotide sequence ID" value="NZ_CP104562.2"/>
</dbReference>
<dbReference type="InterPro" id="IPR036134">
    <property type="entry name" value="Crypto/Photolyase_FAD-like_sf"/>
</dbReference>
<dbReference type="PRINTS" id="PR00147">
    <property type="entry name" value="DNAPHOTLYASE"/>
</dbReference>
<keyword evidence="4" id="KW-0157">Chromophore</keyword>
<evidence type="ECO:0000259" key="5">
    <source>
        <dbReference type="Pfam" id="PF03441"/>
    </source>
</evidence>
<dbReference type="Pfam" id="PF03441">
    <property type="entry name" value="FAD_binding_7"/>
    <property type="match status" value="1"/>
</dbReference>
<name>A0ABY6B808_9BURK</name>
<dbReference type="Gene3D" id="1.25.40.80">
    <property type="match status" value="1"/>
</dbReference>
<comment type="cofactor">
    <cofactor evidence="1">
        <name>FAD</name>
        <dbReference type="ChEBI" id="CHEBI:57692"/>
    </cofactor>
</comment>
<evidence type="ECO:0000256" key="3">
    <source>
        <dbReference type="ARBA" id="ARBA00022827"/>
    </source>
</evidence>
<evidence type="ECO:0000313" key="6">
    <source>
        <dbReference type="EMBL" id="UXH80974.1"/>
    </source>
</evidence>
<dbReference type="PANTHER" id="PTHR11455">
    <property type="entry name" value="CRYPTOCHROME"/>
    <property type="match status" value="1"/>
</dbReference>
<dbReference type="InterPro" id="IPR005101">
    <property type="entry name" value="Cryptochr/Photolyase_FAD-bd"/>
</dbReference>
<organism evidence="6 7">
    <name type="scientific">Roseateles amylovorans</name>
    <dbReference type="NCBI Taxonomy" id="2978473"/>
    <lineage>
        <taxon>Bacteria</taxon>
        <taxon>Pseudomonadati</taxon>
        <taxon>Pseudomonadota</taxon>
        <taxon>Betaproteobacteria</taxon>
        <taxon>Burkholderiales</taxon>
        <taxon>Sphaerotilaceae</taxon>
        <taxon>Roseateles</taxon>
    </lineage>
</organism>
<reference evidence="6" key="1">
    <citation type="submission" date="2022-10" db="EMBL/GenBank/DDBJ databases">
        <title>Characterization and whole genome sequencing of a new Roseateles species, isolated from fresh water.</title>
        <authorList>
            <person name="Guliayeva D.Y."/>
            <person name="Akhremchuk A.E."/>
            <person name="Sikolenko M.A."/>
            <person name="Valentovich L.N."/>
            <person name="Sidarenka A.V."/>
        </authorList>
    </citation>
    <scope>NUCLEOTIDE SEQUENCE</scope>
    <source>
        <strain evidence="6">BIM B-1768</strain>
    </source>
</reference>
<feature type="domain" description="Cryptochrome/DNA photolyase FAD-binding" evidence="5">
    <location>
        <begin position="60"/>
        <end position="188"/>
    </location>
</feature>
<dbReference type="PANTHER" id="PTHR11455:SF18">
    <property type="entry name" value="SI:CH1073-390K14.1"/>
    <property type="match status" value="1"/>
</dbReference>
<evidence type="ECO:0000313" key="7">
    <source>
        <dbReference type="Proteomes" id="UP001064933"/>
    </source>
</evidence>
<protein>
    <submittedName>
        <fullName evidence="6">Deoxyribodipyrimidine photolyase</fullName>
    </submittedName>
</protein>
<keyword evidence="3 4" id="KW-0274">FAD</keyword>
<dbReference type="SUPFAM" id="SSF48173">
    <property type="entry name" value="Cryptochrome/photolyase FAD-binding domain"/>
    <property type="match status" value="1"/>
</dbReference>
<gene>
    <name evidence="6" type="ORF">N4261_20725</name>
</gene>
<evidence type="ECO:0000256" key="2">
    <source>
        <dbReference type="ARBA" id="ARBA00022630"/>
    </source>
</evidence>
<sequence length="399" mass="44712">MAAARLRMAAVRPAAYARTRNSLHGAVSGLSPYLTHGFITLADVLADVSARHPLDVQHKFVYELGWRAFFRHVWQHRGDAILQSLHEGPLPDDAYVRTLPDDIRQGRTGVPVIDRAVRELYATGTLHNHARMWLASYVVHLRKVHWRTGADWLYAHLLDGDLASNHLSWQWVAGTGSTKPYLFNAENVARYAPADWHSPGSVIDTSYDALERMARSRSVNAASTSMGLVEVDAAGVVEPDQFNHPHPPLMVGAVAPEASQVDGRDVWLVHPWSLGDVPQGLSPETVVVGLYLSDFHQAWPWSERRWQFVDSRMAALTPVRWWTDATALGEALRGARSVRGRLDLHLARWLMPLAEWLPTPMLFPPVEPPCDTFSQWWRRAVRGVGTAAELLAINEVPSW</sequence>
<dbReference type="InterPro" id="IPR002081">
    <property type="entry name" value="Cryptochrome/DNA_photolyase_1"/>
</dbReference>
<dbReference type="Proteomes" id="UP001064933">
    <property type="component" value="Chromosome"/>
</dbReference>
<keyword evidence="2 4" id="KW-0285">Flavoprotein</keyword>
<proteinExistence type="inferred from homology"/>